<evidence type="ECO:0000313" key="1">
    <source>
        <dbReference type="EMBL" id="CUR55604.1"/>
    </source>
</evidence>
<keyword evidence="1" id="KW-0808">Transferase</keyword>
<organism evidence="1">
    <name type="scientific">metagenome</name>
    <dbReference type="NCBI Taxonomy" id="256318"/>
    <lineage>
        <taxon>unclassified sequences</taxon>
        <taxon>metagenomes</taxon>
    </lineage>
</organism>
<reference evidence="1" key="1">
    <citation type="submission" date="2015-08" db="EMBL/GenBank/DDBJ databases">
        <authorList>
            <person name="Babu N.S."/>
            <person name="Beckwith C.J."/>
            <person name="Beseler K.G."/>
            <person name="Brison A."/>
            <person name="Carone J.V."/>
            <person name="Caskin T.P."/>
            <person name="Diamond M."/>
            <person name="Durham M.E."/>
            <person name="Foxe J.M."/>
            <person name="Go M."/>
            <person name="Henderson B.A."/>
            <person name="Jones I.B."/>
            <person name="McGettigan J.A."/>
            <person name="Micheletti S.J."/>
            <person name="Nasrallah M.E."/>
            <person name="Ortiz D."/>
            <person name="Piller C.R."/>
            <person name="Privatt S.R."/>
            <person name="Schneider S.L."/>
            <person name="Sharp S."/>
            <person name="Smith T.C."/>
            <person name="Stanton J.D."/>
            <person name="Ullery H.E."/>
            <person name="Wilson R.J."/>
            <person name="Serrano M.G."/>
            <person name="Buck G."/>
            <person name="Lee V."/>
            <person name="Wang Y."/>
            <person name="Carvalho R."/>
            <person name="Voegtly L."/>
            <person name="Shi R."/>
            <person name="Duckworth R."/>
            <person name="Johnson A."/>
            <person name="Loviza R."/>
            <person name="Walstead R."/>
            <person name="Shah Z."/>
            <person name="Kiflezghi M."/>
            <person name="Wade K."/>
            <person name="Ball S.L."/>
            <person name="Bradley K.W."/>
            <person name="Asai D.J."/>
            <person name="Bowman C.A."/>
            <person name="Russell D.A."/>
            <person name="Pope W.H."/>
            <person name="Jacobs-Sera D."/>
            <person name="Hendrix R.W."/>
            <person name="Hatfull G.F."/>
        </authorList>
    </citation>
    <scope>NUCLEOTIDE SEQUENCE</scope>
</reference>
<sequence>MVLAPWSLVLMVSLLAQRRWSVPVALAAAGVATVGVSRRLTRSEHPLRAAGVLTLEGAVATGWQTASAVTRHYWPIAAAAALVSRRARRVVLVAAVVEGLADRHRTRPELDPVRYVVAHRLDDLAYGVGLWRGAWRLGSPRALLPKFHGFPRIR</sequence>
<name>A0A2P2C0U1_9ZZZZ</name>
<accession>A0A2P2C0U1</accession>
<dbReference type="GO" id="GO:0016740">
    <property type="term" value="F:transferase activity"/>
    <property type="evidence" value="ECO:0007669"/>
    <property type="project" value="UniProtKB-KW"/>
</dbReference>
<proteinExistence type="predicted"/>
<dbReference type="AlphaFoldDB" id="A0A2P2C0U1"/>
<protein>
    <submittedName>
        <fullName evidence="1">Glycosyl transferase family 2 (Modular protein)</fullName>
    </submittedName>
</protein>
<gene>
    <name evidence="1" type="ORF">NOCA2280046</name>
</gene>
<dbReference type="EMBL" id="CZKA01000021">
    <property type="protein sequence ID" value="CUR55604.1"/>
    <property type="molecule type" value="Genomic_DNA"/>
</dbReference>